<keyword evidence="1" id="KW-0479">Metal-binding</keyword>
<dbReference type="SMART" id="SM00355">
    <property type="entry name" value="ZnF_C2H2"/>
    <property type="match status" value="2"/>
</dbReference>
<keyword evidence="1" id="KW-0862">Zinc</keyword>
<dbReference type="EMBL" id="CCBP010000124">
    <property type="protein sequence ID" value="CDO73914.1"/>
    <property type="molecule type" value="Genomic_DNA"/>
</dbReference>
<feature type="region of interest" description="Disordered" evidence="2">
    <location>
        <begin position="106"/>
        <end position="255"/>
    </location>
</feature>
<evidence type="ECO:0000313" key="4">
    <source>
        <dbReference type="EMBL" id="CDO73914.1"/>
    </source>
</evidence>
<organism evidence="4 5">
    <name type="scientific">Pycnoporus cinnabarinus</name>
    <name type="common">Cinnabar-red polypore</name>
    <name type="synonym">Trametes cinnabarina</name>
    <dbReference type="NCBI Taxonomy" id="5643"/>
    <lineage>
        <taxon>Eukaryota</taxon>
        <taxon>Fungi</taxon>
        <taxon>Dikarya</taxon>
        <taxon>Basidiomycota</taxon>
        <taxon>Agaricomycotina</taxon>
        <taxon>Agaricomycetes</taxon>
        <taxon>Polyporales</taxon>
        <taxon>Polyporaceae</taxon>
        <taxon>Trametes</taxon>
    </lineage>
</organism>
<dbReference type="STRING" id="5643.A0A060SNX0"/>
<dbReference type="InterPro" id="IPR013087">
    <property type="entry name" value="Znf_C2H2_type"/>
</dbReference>
<dbReference type="PROSITE" id="PS50157">
    <property type="entry name" value="ZINC_FINGER_C2H2_2"/>
    <property type="match status" value="1"/>
</dbReference>
<feature type="compositionally biased region" description="Polar residues" evidence="2">
    <location>
        <begin position="132"/>
        <end position="171"/>
    </location>
</feature>
<evidence type="ECO:0000313" key="5">
    <source>
        <dbReference type="Proteomes" id="UP000029665"/>
    </source>
</evidence>
<dbReference type="OMA" id="WREWFAC"/>
<dbReference type="Proteomes" id="UP000029665">
    <property type="component" value="Unassembled WGS sequence"/>
</dbReference>
<dbReference type="PROSITE" id="PS00028">
    <property type="entry name" value="ZINC_FINGER_C2H2_1"/>
    <property type="match status" value="1"/>
</dbReference>
<keyword evidence="1" id="KW-0863">Zinc-finger</keyword>
<feature type="domain" description="C2H2-type" evidence="3">
    <location>
        <begin position="346"/>
        <end position="373"/>
    </location>
</feature>
<evidence type="ECO:0000259" key="3">
    <source>
        <dbReference type="PROSITE" id="PS50157"/>
    </source>
</evidence>
<reference evidence="4" key="1">
    <citation type="submission" date="2014-01" db="EMBL/GenBank/DDBJ databases">
        <title>The genome of the white-rot fungus Pycnoporus cinnabarinus: a basidiomycete model with a versatile arsenal for lignocellulosic biomass breakdown.</title>
        <authorList>
            <person name="Levasseur A."/>
            <person name="Lomascolo A."/>
            <person name="Ruiz-Duenas F.J."/>
            <person name="Uzan E."/>
            <person name="Piumi F."/>
            <person name="Kues U."/>
            <person name="Ram A.F.J."/>
            <person name="Murat C."/>
            <person name="Haon M."/>
            <person name="Benoit I."/>
            <person name="Arfi Y."/>
            <person name="Chevret D."/>
            <person name="Drula E."/>
            <person name="Kwon M.J."/>
            <person name="Gouret P."/>
            <person name="Lesage-Meessen L."/>
            <person name="Lombard V."/>
            <person name="Mariette J."/>
            <person name="Noirot C."/>
            <person name="Park J."/>
            <person name="Patyshakuliyeva A."/>
            <person name="Wieneger R.A.B."/>
            <person name="Wosten H.A.B."/>
            <person name="Martin F."/>
            <person name="Coutinho P.M."/>
            <person name="de Vries R."/>
            <person name="Martinez A.T."/>
            <person name="Klopp C."/>
            <person name="Pontarotti P."/>
            <person name="Henrissat B."/>
            <person name="Record E."/>
        </authorList>
    </citation>
    <scope>NUCLEOTIDE SEQUENCE [LARGE SCALE GENOMIC DNA]</scope>
    <source>
        <strain evidence="4">BRFM137</strain>
    </source>
</reference>
<feature type="region of interest" description="Disordered" evidence="2">
    <location>
        <begin position="22"/>
        <end position="42"/>
    </location>
</feature>
<accession>A0A060SNX0</accession>
<name>A0A060SNX0_PYCCI</name>
<comment type="caution">
    <text evidence="4">The sequence shown here is derived from an EMBL/GenBank/DDBJ whole genome shotgun (WGS) entry which is preliminary data.</text>
</comment>
<dbReference type="HOGENOM" id="CLU_742151_0_0_1"/>
<dbReference type="Gene3D" id="3.30.160.60">
    <property type="entry name" value="Classic Zinc Finger"/>
    <property type="match status" value="1"/>
</dbReference>
<gene>
    <name evidence="4" type="ORF">BN946_scf185016.g71</name>
</gene>
<keyword evidence="5" id="KW-1185">Reference proteome</keyword>
<dbReference type="GO" id="GO:0008270">
    <property type="term" value="F:zinc ion binding"/>
    <property type="evidence" value="ECO:0007669"/>
    <property type="project" value="UniProtKB-KW"/>
</dbReference>
<protein>
    <recommendedName>
        <fullName evidence="3">C2H2-type domain-containing protein</fullName>
    </recommendedName>
</protein>
<proteinExistence type="predicted"/>
<feature type="compositionally biased region" description="Polar residues" evidence="2">
    <location>
        <begin position="198"/>
        <end position="208"/>
    </location>
</feature>
<dbReference type="AlphaFoldDB" id="A0A060SNX0"/>
<evidence type="ECO:0000256" key="1">
    <source>
        <dbReference type="PROSITE-ProRule" id="PRU00042"/>
    </source>
</evidence>
<sequence>MQANQGFDHVLAHTQTLGREGPSFIMDVAGPGLKSPTLNEPEETEELENDYDAYTPMYSLEDYLEIFSSPTPTLSSTSDLQLQSPTFDALLAIRCSAESTVATVACPSSSSPCPQPALVLPPSRSPHAPEIRQTSGPLCTEGSSEGMDTQGHSKSAASKPSTSNHRASTDSPAAVDRELAISRDRKRRRGAEVDTEVENTSRATTSSEVDLDAAGPSGSRAFKRSKVDNTGFASSPTVPVEPAAPLAGLSHPIPNNELEAAHPAVAAAVAQDDQPAAPLRICGMDGGCPHVLVDSQSLNKTHLNEHEGEDDGKFRCTYLGCTNNTLFSHKHNRNRHVIKEHWREWFACDVPGCNKRYGRKDGVNRHKNAVHRA</sequence>
<dbReference type="OrthoDB" id="6365676at2759"/>
<evidence type="ECO:0000256" key="2">
    <source>
        <dbReference type="SAM" id="MobiDB-lite"/>
    </source>
</evidence>